<reference evidence="5 6" key="1">
    <citation type="journal article" date="2014" name="Mol. Plant">
        <title>Chromosome Scale Genome Assembly and Transcriptome Profiling of Nannochloropsis gaditana in Nitrogen Depletion.</title>
        <authorList>
            <person name="Corteggiani Carpinelli E."/>
            <person name="Telatin A."/>
            <person name="Vitulo N."/>
            <person name="Forcato C."/>
            <person name="D'Angelo M."/>
            <person name="Schiavon R."/>
            <person name="Vezzi A."/>
            <person name="Giacometti G.M."/>
            <person name="Morosinotto T."/>
            <person name="Valle G."/>
        </authorList>
    </citation>
    <scope>NUCLEOTIDE SEQUENCE [LARGE SCALE GENOMIC DNA]</scope>
    <source>
        <strain evidence="5 6">B-31</strain>
    </source>
</reference>
<evidence type="ECO:0000256" key="1">
    <source>
        <dbReference type="ARBA" id="ARBA00022692"/>
    </source>
</evidence>
<name>W7TVK9_9STRA</name>
<dbReference type="InterPro" id="IPR007274">
    <property type="entry name" value="Cop_transporter"/>
</dbReference>
<feature type="transmembrane region" description="Helical" evidence="4">
    <location>
        <begin position="41"/>
        <end position="61"/>
    </location>
</feature>
<organism evidence="5 6">
    <name type="scientific">Nannochloropsis gaditana</name>
    <dbReference type="NCBI Taxonomy" id="72520"/>
    <lineage>
        <taxon>Eukaryota</taxon>
        <taxon>Sar</taxon>
        <taxon>Stramenopiles</taxon>
        <taxon>Ochrophyta</taxon>
        <taxon>Eustigmatophyceae</taxon>
        <taxon>Eustigmatales</taxon>
        <taxon>Monodopsidaceae</taxon>
        <taxon>Nannochloropsis</taxon>
    </lineage>
</organism>
<keyword evidence="1 4" id="KW-0812">Transmembrane</keyword>
<sequence length="200" mass="22219">MDDGGSDRGMDMMGSMSMTFAPFSTYQLKVIWGWWDVQTEGQYIATLLAMFVAVVLFRWLVKLETAYVKRALAVTTLAGNIDCSSRGEREGKSYRNDTLGVNTELEESLLSREGHEDAAGLGPRVSSLSKVPFQKRVVQAALSAFLYMYALLLMLAAMTYNPGIFLALGIGYAVGELFFGTAFETELISGRRERKERCCE</sequence>
<protein>
    <recommendedName>
        <fullName evidence="4">Copper transport protein</fullName>
    </recommendedName>
</protein>
<keyword evidence="4" id="KW-0187">Copper transport</keyword>
<dbReference type="AlphaFoldDB" id="W7TVK9"/>
<evidence type="ECO:0000313" key="6">
    <source>
        <dbReference type="Proteomes" id="UP000019335"/>
    </source>
</evidence>
<feature type="transmembrane region" description="Helical" evidence="4">
    <location>
        <begin position="164"/>
        <end position="183"/>
    </location>
</feature>
<comment type="caution">
    <text evidence="5">The sequence shown here is derived from an EMBL/GenBank/DDBJ whole genome shotgun (WGS) entry which is preliminary data.</text>
</comment>
<keyword evidence="6" id="KW-1185">Reference proteome</keyword>
<comment type="subcellular location">
    <subcellularLocation>
        <location evidence="4">Membrane</location>
        <topology evidence="4">Multi-pass membrane protein</topology>
    </subcellularLocation>
</comment>
<keyword evidence="4" id="KW-0186">Copper</keyword>
<feature type="transmembrane region" description="Helical" evidence="4">
    <location>
        <begin position="12"/>
        <end position="35"/>
    </location>
</feature>
<dbReference type="Proteomes" id="UP000019335">
    <property type="component" value="Chromosome 14"/>
</dbReference>
<dbReference type="GO" id="GO:0016020">
    <property type="term" value="C:membrane"/>
    <property type="evidence" value="ECO:0007669"/>
    <property type="project" value="UniProtKB-SubCell"/>
</dbReference>
<dbReference type="EMBL" id="AZIL01001303">
    <property type="protein sequence ID" value="EWM24349.1"/>
    <property type="molecule type" value="Genomic_DNA"/>
</dbReference>
<evidence type="ECO:0000256" key="2">
    <source>
        <dbReference type="ARBA" id="ARBA00022989"/>
    </source>
</evidence>
<gene>
    <name evidence="5" type="ORF">Naga_100105g5</name>
</gene>
<keyword evidence="3 4" id="KW-0472">Membrane</keyword>
<comment type="caution">
    <text evidence="4">Lacks conserved residue(s) required for the propagation of feature annotation.</text>
</comment>
<evidence type="ECO:0000256" key="4">
    <source>
        <dbReference type="RuleBase" id="RU367022"/>
    </source>
</evidence>
<keyword evidence="4" id="KW-0813">Transport</keyword>
<dbReference type="PANTHER" id="PTHR12483">
    <property type="entry name" value="SOLUTE CARRIER FAMILY 31 COPPER TRANSPORTERS"/>
    <property type="match status" value="1"/>
</dbReference>
<feature type="transmembrane region" description="Helical" evidence="4">
    <location>
        <begin position="137"/>
        <end position="158"/>
    </location>
</feature>
<keyword evidence="4" id="KW-0406">Ion transport</keyword>
<proteinExistence type="inferred from homology"/>
<dbReference type="GO" id="GO:0005375">
    <property type="term" value="F:copper ion transmembrane transporter activity"/>
    <property type="evidence" value="ECO:0007669"/>
    <property type="project" value="UniProtKB-UniRule"/>
</dbReference>
<evidence type="ECO:0000256" key="3">
    <source>
        <dbReference type="ARBA" id="ARBA00023136"/>
    </source>
</evidence>
<dbReference type="Pfam" id="PF04145">
    <property type="entry name" value="Ctr"/>
    <property type="match status" value="1"/>
</dbReference>
<evidence type="ECO:0000313" key="5">
    <source>
        <dbReference type="EMBL" id="EWM24349.1"/>
    </source>
</evidence>
<keyword evidence="2 4" id="KW-1133">Transmembrane helix</keyword>
<comment type="similarity">
    <text evidence="4">Belongs to the copper transporter (Ctr) (TC 1.A.56) family. SLC31A subfamily.</text>
</comment>
<accession>W7TVK9</accession>